<dbReference type="GO" id="GO:0060090">
    <property type="term" value="F:molecular adaptor activity"/>
    <property type="evidence" value="ECO:0007669"/>
    <property type="project" value="TreeGrafter"/>
</dbReference>
<evidence type="ECO:0000259" key="6">
    <source>
        <dbReference type="Pfam" id="PF04108"/>
    </source>
</evidence>
<feature type="coiled-coil region" evidence="5">
    <location>
        <begin position="821"/>
        <end position="883"/>
    </location>
</feature>
<dbReference type="PANTHER" id="PTHR13222">
    <property type="entry name" value="RB1-INDUCIBLE COILED-COIL"/>
    <property type="match status" value="1"/>
</dbReference>
<dbReference type="GO" id="GO:0034045">
    <property type="term" value="C:phagophore assembly site membrane"/>
    <property type="evidence" value="ECO:0007669"/>
    <property type="project" value="TreeGrafter"/>
</dbReference>
<sequence length="1146" mass="129230">MSSNSSDCVVQTGKLVVHIAENGHSYELDCDECILVESVQRNLESLTRIPFNDQLLLCLDMKLELQRPLSAYKLPSSDREVFLFNKARMRSNSPPPTIEQVPIIDIPDPSLPSSNNNPHPLDEATDPALKALPSYERQFRHHFQHGRAIYRCTIAKFDTCERLLREQKVQERALEIAWGNLDHFYKMIHQTYMDFTKCYSQQHRNHNSLLVNFARDIEKLRSIKLLPALQMANRKCLLDFVKGENLPKVVDDCSSSLRQFENKVSEFRQEFGELKHIVEHLFSSKASFLTKELDLTMKDHQRFINEQKSIMQALSKDVDTVKKLVDDCLSSRLSSSLRPHDAVSALGPMYDSHESNYIPNMQACDRAISSFLDFCQHKKNEMNSFVHYYMQKIACIQYTIKDVHYKFSVFQEALKCQNDQFDPLKVVRGIGPAYRACLAEVVRRKAAMKLYMGMAGQLAERLATKREAEVKRREEFLKVHSLYIPRDILASMGLYDTPNQCDVNITPFDTNLLDIDLSDLDRYAPESLLGLSSKHEKYGSSKSSLSLSKDGSQLAEVEGSGMVLYEKYDSEELLEGSDLVEIAGTSKMEVENAKLKAELASKIALICSISPDFDYESLDDSKIDSILKNAAEKTSEALNQKDEYIKHLKASLKMTQMQCESYERRIQELEQRLSDQYLQGRKPSVDEEISNSAISTVRTENNKLEVSGVEEAHIPHAMEEVSCASSSSKSGLLSKHGKVREQLGDNMADSSSIVSPHLDSSMMDPHRDEEHLCDKDKKETLFSDGDMALTTSFMAVSISQPVEDLSDKAIQQGLDAKTSNDQELQSALAEKSNQLAVAESKLQVLTEEVSRLGRELEISRKLLDESQMNCAHLENFLHEAREEAQTHLCAADRRASEYSALRASAIKTHSLFERLRSCVSSAGMVAFADSLRALSQSLANSNNGNDDDSSGEFRECIRVLADKVGLLSRHRAEYFDRYSKAEAEIELLKKEVEEKKESVNTLYLKHQLEKQANKEKISFGRLEVHEIAAFVLNSAGHYEAINRCCPYYFLSAESVALFSAHLPSRPSYVVGLIVHIERQTVKSTTLDRGENIIDPVDLLTSDTGTSRLTLNSGSTSNPYGLPLGCEYFVVTVAMLPDTTIHLSPTS</sequence>
<evidence type="ECO:0000313" key="8">
    <source>
        <dbReference type="EMBL" id="CAA3002066.1"/>
    </source>
</evidence>
<reference evidence="8 9" key="1">
    <citation type="submission" date="2019-12" db="EMBL/GenBank/DDBJ databases">
        <authorList>
            <person name="Alioto T."/>
            <person name="Alioto T."/>
            <person name="Gomez Garrido J."/>
        </authorList>
    </citation>
    <scope>NUCLEOTIDE SEQUENCE [LARGE SCALE GENOMIC DNA]</scope>
</reference>
<dbReference type="GO" id="GO:0000422">
    <property type="term" value="P:autophagy of mitochondrion"/>
    <property type="evidence" value="ECO:0007669"/>
    <property type="project" value="TreeGrafter"/>
</dbReference>
<dbReference type="GO" id="GO:0034517">
    <property type="term" value="P:ribophagy"/>
    <property type="evidence" value="ECO:0007669"/>
    <property type="project" value="TreeGrafter"/>
</dbReference>
<feature type="coiled-coil region" evidence="5">
    <location>
        <begin position="645"/>
        <end position="679"/>
    </location>
</feature>
<keyword evidence="3" id="KW-0072">Autophagy</keyword>
<dbReference type="GO" id="GO:0034727">
    <property type="term" value="P:piecemeal microautophagy of the nucleus"/>
    <property type="evidence" value="ECO:0007669"/>
    <property type="project" value="TreeGrafter"/>
</dbReference>
<dbReference type="Pfam" id="PF10377">
    <property type="entry name" value="ATG11"/>
    <property type="match status" value="1"/>
</dbReference>
<dbReference type="EMBL" id="CACTIH010005804">
    <property type="protein sequence ID" value="CAA3002066.1"/>
    <property type="molecule type" value="Genomic_DNA"/>
</dbReference>
<dbReference type="Gramene" id="OE9A118834T2">
    <property type="protein sequence ID" value="OE9A118834C2"/>
    <property type="gene ID" value="OE9A118834"/>
</dbReference>
<organism evidence="8 9">
    <name type="scientific">Olea europaea subsp. europaea</name>
    <dbReference type="NCBI Taxonomy" id="158383"/>
    <lineage>
        <taxon>Eukaryota</taxon>
        <taxon>Viridiplantae</taxon>
        <taxon>Streptophyta</taxon>
        <taxon>Embryophyta</taxon>
        <taxon>Tracheophyta</taxon>
        <taxon>Spermatophyta</taxon>
        <taxon>Magnoliopsida</taxon>
        <taxon>eudicotyledons</taxon>
        <taxon>Gunneridae</taxon>
        <taxon>Pentapetalae</taxon>
        <taxon>asterids</taxon>
        <taxon>lamiids</taxon>
        <taxon>Lamiales</taxon>
        <taxon>Oleaceae</taxon>
        <taxon>Oleeae</taxon>
        <taxon>Olea</taxon>
    </lineage>
</organism>
<evidence type="ECO:0000256" key="1">
    <source>
        <dbReference type="ARBA" id="ARBA00022448"/>
    </source>
</evidence>
<dbReference type="GO" id="GO:0061709">
    <property type="term" value="P:reticulophagy"/>
    <property type="evidence" value="ECO:0007669"/>
    <property type="project" value="TreeGrafter"/>
</dbReference>
<protein>
    <submittedName>
        <fullName evidence="8">Autophagy-related 11</fullName>
    </submittedName>
</protein>
<name>A0A8S0TAF7_OLEEU</name>
<comment type="caution">
    <text evidence="8">The sequence shown here is derived from an EMBL/GenBank/DDBJ whole genome shotgun (WGS) entry which is preliminary data.</text>
</comment>
<dbReference type="GO" id="GO:0000045">
    <property type="term" value="P:autophagosome assembly"/>
    <property type="evidence" value="ECO:0007669"/>
    <property type="project" value="InterPro"/>
</dbReference>
<feature type="coiled-coil region" evidence="5">
    <location>
        <begin position="971"/>
        <end position="1005"/>
    </location>
</feature>
<proteinExistence type="predicted"/>
<dbReference type="Gramene" id="OE9A118834T1">
    <property type="protein sequence ID" value="OE9A118834C1"/>
    <property type="gene ID" value="OE9A118834"/>
</dbReference>
<dbReference type="OrthoDB" id="447953at2759"/>
<dbReference type="Gramene" id="OE9A118834T3">
    <property type="protein sequence ID" value="OE9A118834C3"/>
    <property type="gene ID" value="OE9A118834"/>
</dbReference>
<evidence type="ECO:0000256" key="4">
    <source>
        <dbReference type="ARBA" id="ARBA00023054"/>
    </source>
</evidence>
<evidence type="ECO:0000256" key="5">
    <source>
        <dbReference type="SAM" id="Coils"/>
    </source>
</evidence>
<dbReference type="Gramene" id="OE9A118834T7">
    <property type="protein sequence ID" value="OE9A118834C7"/>
    <property type="gene ID" value="OE9A118834"/>
</dbReference>
<evidence type="ECO:0000259" key="7">
    <source>
        <dbReference type="Pfam" id="PF10377"/>
    </source>
</evidence>
<dbReference type="PANTHER" id="PTHR13222:SF1">
    <property type="entry name" value="RB1-INDUCIBLE COILED-COIL PROTEIN 1"/>
    <property type="match status" value="1"/>
</dbReference>
<dbReference type="GO" id="GO:1990316">
    <property type="term" value="C:Atg1/ULK1 kinase complex"/>
    <property type="evidence" value="ECO:0007669"/>
    <property type="project" value="TreeGrafter"/>
</dbReference>
<dbReference type="GO" id="GO:0019901">
    <property type="term" value="F:protein kinase binding"/>
    <property type="evidence" value="ECO:0007669"/>
    <property type="project" value="TreeGrafter"/>
</dbReference>
<feature type="domain" description="Autophagy protein ATG17-like" evidence="6">
    <location>
        <begin position="157"/>
        <end position="482"/>
    </location>
</feature>
<keyword evidence="4 5" id="KW-0175">Coiled coil</keyword>
<dbReference type="InterPro" id="IPR019460">
    <property type="entry name" value="Atg11_C"/>
</dbReference>
<evidence type="ECO:0000256" key="3">
    <source>
        <dbReference type="ARBA" id="ARBA00023006"/>
    </source>
</evidence>
<dbReference type="GO" id="GO:0015031">
    <property type="term" value="P:protein transport"/>
    <property type="evidence" value="ECO:0007669"/>
    <property type="project" value="UniProtKB-KW"/>
</dbReference>
<dbReference type="Gramene" id="OE9A118834T6">
    <property type="protein sequence ID" value="OE9A118834C6"/>
    <property type="gene ID" value="OE9A118834"/>
</dbReference>
<dbReference type="InterPro" id="IPR045326">
    <property type="entry name" value="ATG17-like_dom"/>
</dbReference>
<dbReference type="Gramene" id="OE9A118834T4">
    <property type="protein sequence ID" value="OE9A118834C4"/>
    <property type="gene ID" value="OE9A118834"/>
</dbReference>
<accession>A0A8S0TAF7</accession>
<dbReference type="AlphaFoldDB" id="A0A8S0TAF7"/>
<gene>
    <name evidence="8" type="ORF">OLEA9_A118834</name>
</gene>
<feature type="domain" description="Autophagy-related protein 11 C-terminal" evidence="7">
    <location>
        <begin position="990"/>
        <end position="1134"/>
    </location>
</feature>
<keyword evidence="9" id="KW-1185">Reference proteome</keyword>
<dbReference type="Pfam" id="PF04108">
    <property type="entry name" value="ATG17_like"/>
    <property type="match status" value="1"/>
</dbReference>
<dbReference type="InterPro" id="IPR040040">
    <property type="entry name" value="ATG11"/>
</dbReference>
<keyword evidence="2" id="KW-0653">Protein transport</keyword>
<keyword evidence="1" id="KW-0813">Transport</keyword>
<dbReference type="Proteomes" id="UP000594638">
    <property type="component" value="Unassembled WGS sequence"/>
</dbReference>
<evidence type="ECO:0000256" key="2">
    <source>
        <dbReference type="ARBA" id="ARBA00022927"/>
    </source>
</evidence>
<evidence type="ECO:0000313" key="9">
    <source>
        <dbReference type="Proteomes" id="UP000594638"/>
    </source>
</evidence>